<name>A0A5M9NWE3_9VIBR</name>
<organism evidence="1 2">
    <name type="scientific">Vibrio gigantis</name>
    <dbReference type="NCBI Taxonomy" id="296199"/>
    <lineage>
        <taxon>Bacteria</taxon>
        <taxon>Pseudomonadati</taxon>
        <taxon>Pseudomonadota</taxon>
        <taxon>Gammaproteobacteria</taxon>
        <taxon>Vibrionales</taxon>
        <taxon>Vibrionaceae</taxon>
        <taxon>Vibrio</taxon>
    </lineage>
</organism>
<dbReference type="Proteomes" id="UP000322521">
    <property type="component" value="Unassembled WGS sequence"/>
</dbReference>
<accession>A0A5M9NWE3</accession>
<proteinExistence type="predicted"/>
<dbReference type="RefSeq" id="WP_081231384.1">
    <property type="nucleotide sequence ID" value="NZ_AP025494.1"/>
</dbReference>
<protein>
    <submittedName>
        <fullName evidence="1">Uncharacterized protein</fullName>
    </submittedName>
</protein>
<sequence>MNELTPTSQDVEAPRSVLEFLDNLTASKYFYLEAAGAYLSEVIDSELLDDKAKLLEFIEDNKCEAVEDISAELVEKMISDRADTLHSSALYILKSFLGTVPKTEVEALQDGAVADIWYDASDHGDTSAAAVIKNTQDAMSIIADFLTK</sequence>
<evidence type="ECO:0000313" key="2">
    <source>
        <dbReference type="Proteomes" id="UP000322521"/>
    </source>
</evidence>
<keyword evidence="2" id="KW-1185">Reference proteome</keyword>
<reference evidence="1 2" key="1">
    <citation type="submission" date="2019-09" db="EMBL/GenBank/DDBJ databases">
        <title>Draft genome sequence of various Type strains from the CCUG.</title>
        <authorList>
            <person name="Pineiro-Iglesias B."/>
            <person name="Tunovic T."/>
            <person name="Unosson C."/>
            <person name="Inganas E."/>
            <person name="Ohlen M."/>
            <person name="Cardew S."/>
            <person name="Jensie-Markopoulos S."/>
            <person name="Salva-Serra F."/>
            <person name="Jaen-Luchoro D."/>
            <person name="Karlsson R."/>
            <person name="Svensson-Stadler L."/>
            <person name="Chun J."/>
            <person name="Moore E."/>
        </authorList>
    </citation>
    <scope>NUCLEOTIDE SEQUENCE [LARGE SCALE GENOMIC DNA]</scope>
    <source>
        <strain evidence="1 2">CCUG 56969T</strain>
    </source>
</reference>
<gene>
    <name evidence="1" type="ORF">F4W18_12865</name>
</gene>
<comment type="caution">
    <text evidence="1">The sequence shown here is derived from an EMBL/GenBank/DDBJ whole genome shotgun (WGS) entry which is preliminary data.</text>
</comment>
<evidence type="ECO:0000313" key="1">
    <source>
        <dbReference type="EMBL" id="KAA8675511.1"/>
    </source>
</evidence>
<dbReference type="EMBL" id="VXJS01000007">
    <property type="protein sequence ID" value="KAA8675511.1"/>
    <property type="molecule type" value="Genomic_DNA"/>
</dbReference>
<dbReference type="AlphaFoldDB" id="A0A5M9NWE3"/>